<keyword evidence="2" id="KW-0238">DNA-binding</keyword>
<dbReference type="GO" id="GO:0045892">
    <property type="term" value="P:negative regulation of DNA-templated transcription"/>
    <property type="evidence" value="ECO:0007669"/>
    <property type="project" value="TreeGrafter"/>
</dbReference>
<keyword evidence="3" id="KW-0804">Transcription</keyword>
<evidence type="ECO:0000313" key="6">
    <source>
        <dbReference type="Proteomes" id="UP000197174"/>
    </source>
</evidence>
<dbReference type="SMART" id="SM00345">
    <property type="entry name" value="HTH_GNTR"/>
    <property type="match status" value="1"/>
</dbReference>
<feature type="domain" description="HTH gntR-type" evidence="4">
    <location>
        <begin position="1"/>
        <end position="50"/>
    </location>
</feature>
<dbReference type="PRINTS" id="PR00035">
    <property type="entry name" value="HTHGNTR"/>
</dbReference>
<name>A0A246RGE8_9ACTN</name>
<protein>
    <recommendedName>
        <fullName evidence="4">HTH gntR-type domain-containing protein</fullName>
    </recommendedName>
</protein>
<dbReference type="Pfam" id="PF00392">
    <property type="entry name" value="GntR"/>
    <property type="match status" value="1"/>
</dbReference>
<dbReference type="EMBL" id="MZMV01000049">
    <property type="protein sequence ID" value="OWV02902.1"/>
    <property type="molecule type" value="Genomic_DNA"/>
</dbReference>
<dbReference type="GO" id="GO:0003677">
    <property type="term" value="F:DNA binding"/>
    <property type="evidence" value="ECO:0007669"/>
    <property type="project" value="UniProtKB-KW"/>
</dbReference>
<dbReference type="PROSITE" id="PS50949">
    <property type="entry name" value="HTH_GNTR"/>
    <property type="match status" value="1"/>
</dbReference>
<evidence type="ECO:0000256" key="3">
    <source>
        <dbReference type="ARBA" id="ARBA00023163"/>
    </source>
</evidence>
<dbReference type="AlphaFoldDB" id="A0A246RGE8"/>
<dbReference type="SMART" id="SM00866">
    <property type="entry name" value="UTRA"/>
    <property type="match status" value="1"/>
</dbReference>
<dbReference type="OrthoDB" id="7363114at2"/>
<organism evidence="5 6">
    <name type="scientific">Micromonospora wenchangensis</name>
    <dbReference type="NCBI Taxonomy" id="1185415"/>
    <lineage>
        <taxon>Bacteria</taxon>
        <taxon>Bacillati</taxon>
        <taxon>Actinomycetota</taxon>
        <taxon>Actinomycetes</taxon>
        <taxon>Micromonosporales</taxon>
        <taxon>Micromonosporaceae</taxon>
        <taxon>Micromonospora</taxon>
    </lineage>
</organism>
<dbReference type="PANTHER" id="PTHR44846">
    <property type="entry name" value="MANNOSYL-D-GLYCERATE TRANSPORT/METABOLISM SYSTEM REPRESSOR MNGR-RELATED"/>
    <property type="match status" value="1"/>
</dbReference>
<evidence type="ECO:0000313" key="5">
    <source>
        <dbReference type="EMBL" id="OWV02902.1"/>
    </source>
</evidence>
<dbReference type="InterPro" id="IPR036390">
    <property type="entry name" value="WH_DNA-bd_sf"/>
</dbReference>
<reference evidence="5 6" key="1">
    <citation type="submission" date="2017-03" db="EMBL/GenBank/DDBJ databases">
        <title>Whole genome sequence of Micromonospora wenchangensis, isolated from mangrove soil.</title>
        <authorList>
            <person name="Yang H."/>
        </authorList>
    </citation>
    <scope>NUCLEOTIDE SEQUENCE [LARGE SCALE GENOMIC DNA]</scope>
    <source>
        <strain evidence="5 6">CCTCC AA 2012002</strain>
    </source>
</reference>
<dbReference type="SUPFAM" id="SSF46785">
    <property type="entry name" value="Winged helix' DNA-binding domain"/>
    <property type="match status" value="1"/>
</dbReference>
<evidence type="ECO:0000256" key="1">
    <source>
        <dbReference type="ARBA" id="ARBA00023015"/>
    </source>
</evidence>
<gene>
    <name evidence="5" type="ORF">B5D80_24350</name>
</gene>
<dbReference type="GO" id="GO:0003700">
    <property type="term" value="F:DNA-binding transcription factor activity"/>
    <property type="evidence" value="ECO:0007669"/>
    <property type="project" value="InterPro"/>
</dbReference>
<dbReference type="InterPro" id="IPR011663">
    <property type="entry name" value="UTRA"/>
</dbReference>
<dbReference type="InterPro" id="IPR000524">
    <property type="entry name" value="Tscrpt_reg_HTH_GntR"/>
</dbReference>
<dbReference type="InterPro" id="IPR028978">
    <property type="entry name" value="Chorismate_lyase_/UTRA_dom_sf"/>
</dbReference>
<evidence type="ECO:0000256" key="2">
    <source>
        <dbReference type="ARBA" id="ARBA00023125"/>
    </source>
</evidence>
<dbReference type="Pfam" id="PF07702">
    <property type="entry name" value="UTRA"/>
    <property type="match status" value="1"/>
</dbReference>
<sequence>MQPHEPLPSEAALTEQFGVSRMTARAAVQRLVAEGLVYRQAGRGTFVAPPVAQRRADTLVRFSSEMRRQGRVPSSRVVSARLRPAEPGEVSRLRLAADAEVVAIERVRLADGVPVALEQATFPPHVRDLLAVDLTDRSLHETLIRLGRVPMRGYATVEAHAAGEDDCRLLDVTPGTALLVENRLVLDQDDKPLELTQSRYVGARYSLEVAFSVDHDNSQTRPGPKA</sequence>
<proteinExistence type="predicted"/>
<accession>A0A246RGE8</accession>
<dbReference type="InterPro" id="IPR050679">
    <property type="entry name" value="Bact_HTH_transcr_reg"/>
</dbReference>
<dbReference type="CDD" id="cd07377">
    <property type="entry name" value="WHTH_GntR"/>
    <property type="match status" value="1"/>
</dbReference>
<dbReference type="Proteomes" id="UP000197174">
    <property type="component" value="Unassembled WGS sequence"/>
</dbReference>
<keyword evidence="1" id="KW-0805">Transcription regulation</keyword>
<dbReference type="InterPro" id="IPR036388">
    <property type="entry name" value="WH-like_DNA-bd_sf"/>
</dbReference>
<keyword evidence="6" id="KW-1185">Reference proteome</keyword>
<dbReference type="PANTHER" id="PTHR44846:SF1">
    <property type="entry name" value="MANNOSYL-D-GLYCERATE TRANSPORT_METABOLISM SYSTEM REPRESSOR MNGR-RELATED"/>
    <property type="match status" value="1"/>
</dbReference>
<comment type="caution">
    <text evidence="5">The sequence shown here is derived from an EMBL/GenBank/DDBJ whole genome shotgun (WGS) entry which is preliminary data.</text>
</comment>
<dbReference type="SUPFAM" id="SSF64288">
    <property type="entry name" value="Chorismate lyase-like"/>
    <property type="match status" value="1"/>
</dbReference>
<evidence type="ECO:0000259" key="4">
    <source>
        <dbReference type="PROSITE" id="PS50949"/>
    </source>
</evidence>
<dbReference type="Gene3D" id="3.40.1410.10">
    <property type="entry name" value="Chorismate lyase-like"/>
    <property type="match status" value="1"/>
</dbReference>
<dbReference type="Gene3D" id="1.10.10.10">
    <property type="entry name" value="Winged helix-like DNA-binding domain superfamily/Winged helix DNA-binding domain"/>
    <property type="match status" value="1"/>
</dbReference>